<feature type="transmembrane region" description="Helical" evidence="6">
    <location>
        <begin position="97"/>
        <end position="121"/>
    </location>
</feature>
<gene>
    <name evidence="8" type="ORF">FNM00_10175</name>
</gene>
<evidence type="ECO:0000259" key="7">
    <source>
        <dbReference type="Pfam" id="PF02687"/>
    </source>
</evidence>
<dbReference type="AlphaFoldDB" id="A0A554S8R5"/>
<keyword evidence="3 6" id="KW-0812">Transmembrane</keyword>
<keyword evidence="5 6" id="KW-0472">Membrane</keyword>
<protein>
    <submittedName>
        <fullName evidence="8">FtsX-like permease family protein</fullName>
    </submittedName>
</protein>
<feature type="domain" description="ABC3 transporter permease C-terminal" evidence="7">
    <location>
        <begin position="13"/>
        <end position="130"/>
    </location>
</feature>
<evidence type="ECO:0000256" key="1">
    <source>
        <dbReference type="ARBA" id="ARBA00004651"/>
    </source>
</evidence>
<keyword evidence="2" id="KW-1003">Cell membrane</keyword>
<dbReference type="Proteomes" id="UP000316988">
    <property type="component" value="Unassembled WGS sequence"/>
</dbReference>
<dbReference type="Pfam" id="PF02687">
    <property type="entry name" value="FtsX"/>
    <property type="match status" value="1"/>
</dbReference>
<evidence type="ECO:0000313" key="8">
    <source>
        <dbReference type="EMBL" id="TSD62739.1"/>
    </source>
</evidence>
<organism evidence="8 9">
    <name type="scientific">Aeromicrobium piscarium</name>
    <dbReference type="NCBI Taxonomy" id="2590901"/>
    <lineage>
        <taxon>Bacteria</taxon>
        <taxon>Bacillati</taxon>
        <taxon>Actinomycetota</taxon>
        <taxon>Actinomycetes</taxon>
        <taxon>Propionibacteriales</taxon>
        <taxon>Nocardioidaceae</taxon>
        <taxon>Aeromicrobium</taxon>
    </lineage>
</organism>
<feature type="transmembrane region" description="Helical" evidence="6">
    <location>
        <begin position="12"/>
        <end position="34"/>
    </location>
</feature>
<name>A0A554S8R5_9ACTN</name>
<proteinExistence type="predicted"/>
<evidence type="ECO:0000256" key="6">
    <source>
        <dbReference type="SAM" id="Phobius"/>
    </source>
</evidence>
<evidence type="ECO:0000256" key="3">
    <source>
        <dbReference type="ARBA" id="ARBA00022692"/>
    </source>
</evidence>
<keyword evidence="4 6" id="KW-1133">Transmembrane helix</keyword>
<evidence type="ECO:0000256" key="4">
    <source>
        <dbReference type="ARBA" id="ARBA00022989"/>
    </source>
</evidence>
<dbReference type="OrthoDB" id="3223244at2"/>
<comment type="subcellular location">
    <subcellularLocation>
        <location evidence="1">Cell membrane</location>
        <topology evidence="1">Multi-pass membrane protein</topology>
    </subcellularLocation>
</comment>
<sequence length="138" mass="14302">MSARENRAVMAAIVGLGSVYALISVLSTLAIAIGQRRVEPSTLRLTGLTRRQVQRTTVVEALAATGIGLLLGAVAAVLALVGLWAATHRVYGTPVIAIPWTLLGAITVLTTVLTIVTAVLATRGAMRIPPVQALGARE</sequence>
<comment type="caution">
    <text evidence="8">The sequence shown here is derived from an EMBL/GenBank/DDBJ whole genome shotgun (WGS) entry which is preliminary data.</text>
</comment>
<dbReference type="EMBL" id="VLNT01000007">
    <property type="protein sequence ID" value="TSD62739.1"/>
    <property type="molecule type" value="Genomic_DNA"/>
</dbReference>
<dbReference type="RefSeq" id="WP_143913336.1">
    <property type="nucleotide sequence ID" value="NZ_VLNT01000007.1"/>
</dbReference>
<evidence type="ECO:0000313" key="9">
    <source>
        <dbReference type="Proteomes" id="UP000316988"/>
    </source>
</evidence>
<keyword evidence="9" id="KW-1185">Reference proteome</keyword>
<accession>A0A554S8R5</accession>
<evidence type="ECO:0000256" key="2">
    <source>
        <dbReference type="ARBA" id="ARBA00022475"/>
    </source>
</evidence>
<dbReference type="GO" id="GO:0005886">
    <property type="term" value="C:plasma membrane"/>
    <property type="evidence" value="ECO:0007669"/>
    <property type="project" value="UniProtKB-SubCell"/>
</dbReference>
<dbReference type="InterPro" id="IPR003838">
    <property type="entry name" value="ABC3_permease_C"/>
</dbReference>
<feature type="transmembrane region" description="Helical" evidence="6">
    <location>
        <begin position="58"/>
        <end position="85"/>
    </location>
</feature>
<evidence type="ECO:0000256" key="5">
    <source>
        <dbReference type="ARBA" id="ARBA00023136"/>
    </source>
</evidence>
<reference evidence="8 9" key="1">
    <citation type="submission" date="2019-07" db="EMBL/GenBank/DDBJ databases">
        <authorList>
            <person name="Zhao L.H."/>
        </authorList>
    </citation>
    <scope>NUCLEOTIDE SEQUENCE [LARGE SCALE GENOMIC DNA]</scope>
    <source>
        <strain evidence="8 9">Co35</strain>
    </source>
</reference>